<dbReference type="Pfam" id="PF24758">
    <property type="entry name" value="LRR_At5g56370"/>
    <property type="match status" value="1"/>
</dbReference>
<reference evidence="3" key="2">
    <citation type="submission" date="2019-10" db="EMBL/GenBank/DDBJ databases">
        <title>A de novo genome assembly of a pear dwarfing rootstock.</title>
        <authorList>
            <person name="Wang F."/>
            <person name="Wang J."/>
            <person name="Li S."/>
            <person name="Zhang Y."/>
            <person name="Fang M."/>
            <person name="Ma L."/>
            <person name="Zhao Y."/>
            <person name="Jiang S."/>
        </authorList>
    </citation>
    <scope>NUCLEOTIDE SEQUENCE [LARGE SCALE GENOMIC DNA]</scope>
</reference>
<dbReference type="InterPro" id="IPR032675">
    <property type="entry name" value="LRR_dom_sf"/>
</dbReference>
<sequence>MVSQSKPLMLGKKPKPQVIVKDRISQLPESKLWAFVPNIDLDDEHEHFSERNRDRNDYVHFAMFVDHVLSLHETDIHMFRLHCSIVEDFTPIEGWICSAIGRNAVEFDLHIESFRNKIFQLPRSVFMHKKLVVLKLNSNCLSYVPPESGCFPSLKFLHVTVYFPNNALAEKLFSCCPVLEDLTIDGVVGYDALNFKISAPELKMLRIRLRLGALGIDGNNFSVNAPKLETLDVTEVIFSNYNLESSKSIGCSLPAFGNLSELKLVVRNRYHWELLTELLKRSPKLEHLVIEHEHELCCTTFSDDEEEVEELSTVYLGPQWNTPETVPICVSSHLKTITIRGFGGGYDEMEVAKYLLENGKVLNKMVIYSFVFSCGSEKLDKEIVMFQTGSRTCQVEFF</sequence>
<protein>
    <submittedName>
        <fullName evidence="2">F-box/LRR-repeat protein</fullName>
    </submittedName>
</protein>
<evidence type="ECO:0000313" key="2">
    <source>
        <dbReference type="EMBL" id="KAB2605491.1"/>
    </source>
</evidence>
<proteinExistence type="predicted"/>
<feature type="domain" description="FBD" evidence="1">
    <location>
        <begin position="328"/>
        <end position="398"/>
    </location>
</feature>
<dbReference type="SUPFAM" id="SSF52047">
    <property type="entry name" value="RNI-like"/>
    <property type="match status" value="1"/>
</dbReference>
<reference evidence="2 3" key="3">
    <citation type="submission" date="2019-11" db="EMBL/GenBank/DDBJ databases">
        <title>A de novo genome assembly of a pear dwarfing rootstock.</title>
        <authorList>
            <person name="Wang F."/>
            <person name="Wang J."/>
            <person name="Li S."/>
            <person name="Zhang Y."/>
            <person name="Fang M."/>
            <person name="Ma L."/>
            <person name="Zhao Y."/>
            <person name="Jiang S."/>
        </authorList>
    </citation>
    <scope>NUCLEOTIDE SEQUENCE [LARGE SCALE GENOMIC DNA]</scope>
    <source>
        <strain evidence="2">S2</strain>
        <tissue evidence="2">Leaf</tissue>
    </source>
</reference>
<comment type="caution">
    <text evidence="2">The sequence shown here is derived from an EMBL/GenBank/DDBJ whole genome shotgun (WGS) entry which is preliminary data.</text>
</comment>
<dbReference type="PANTHER" id="PTHR31900:SF34">
    <property type="entry name" value="EMB|CAB62440.1-RELATED"/>
    <property type="match status" value="1"/>
</dbReference>
<dbReference type="EMBL" id="SMOL01000559">
    <property type="protein sequence ID" value="KAB2605491.1"/>
    <property type="molecule type" value="Genomic_DNA"/>
</dbReference>
<dbReference type="Gene3D" id="3.80.10.10">
    <property type="entry name" value="Ribonuclease Inhibitor"/>
    <property type="match status" value="1"/>
</dbReference>
<reference evidence="2 3" key="1">
    <citation type="submission" date="2019-09" db="EMBL/GenBank/DDBJ databases">
        <authorList>
            <person name="Ou C."/>
        </authorList>
    </citation>
    <scope>NUCLEOTIDE SEQUENCE [LARGE SCALE GENOMIC DNA]</scope>
    <source>
        <strain evidence="2">S2</strain>
        <tissue evidence="2">Leaf</tissue>
    </source>
</reference>
<dbReference type="InterPro" id="IPR055411">
    <property type="entry name" value="LRR_FXL15/At3g58940/PEG3-like"/>
</dbReference>
<dbReference type="PANTHER" id="PTHR31900">
    <property type="entry name" value="F-BOX/RNI SUPERFAMILY PROTEIN-RELATED"/>
    <property type="match status" value="1"/>
</dbReference>
<accession>A0A5N5FV87</accession>
<dbReference type="InterPro" id="IPR006566">
    <property type="entry name" value="FBD"/>
</dbReference>
<organism evidence="2 3">
    <name type="scientific">Pyrus ussuriensis x Pyrus communis</name>
    <dbReference type="NCBI Taxonomy" id="2448454"/>
    <lineage>
        <taxon>Eukaryota</taxon>
        <taxon>Viridiplantae</taxon>
        <taxon>Streptophyta</taxon>
        <taxon>Embryophyta</taxon>
        <taxon>Tracheophyta</taxon>
        <taxon>Spermatophyta</taxon>
        <taxon>Magnoliopsida</taxon>
        <taxon>eudicotyledons</taxon>
        <taxon>Gunneridae</taxon>
        <taxon>Pentapetalae</taxon>
        <taxon>rosids</taxon>
        <taxon>fabids</taxon>
        <taxon>Rosales</taxon>
        <taxon>Rosaceae</taxon>
        <taxon>Amygdaloideae</taxon>
        <taxon>Maleae</taxon>
        <taxon>Pyrus</taxon>
    </lineage>
</organism>
<dbReference type="OrthoDB" id="594804at2759"/>
<evidence type="ECO:0000259" key="1">
    <source>
        <dbReference type="SMART" id="SM00579"/>
    </source>
</evidence>
<evidence type="ECO:0000313" key="3">
    <source>
        <dbReference type="Proteomes" id="UP000327157"/>
    </source>
</evidence>
<gene>
    <name evidence="2" type="ORF">D8674_005208</name>
</gene>
<dbReference type="SMART" id="SM00579">
    <property type="entry name" value="FBD"/>
    <property type="match status" value="1"/>
</dbReference>
<dbReference type="AlphaFoldDB" id="A0A5N5FV87"/>
<dbReference type="Pfam" id="PF08387">
    <property type="entry name" value="FBD"/>
    <property type="match status" value="1"/>
</dbReference>
<dbReference type="InterPro" id="IPR050232">
    <property type="entry name" value="FBL13/AtMIF1-like"/>
</dbReference>
<keyword evidence="3" id="KW-1185">Reference proteome</keyword>
<dbReference type="Proteomes" id="UP000327157">
    <property type="component" value="Chromosome 11"/>
</dbReference>
<name>A0A5N5FV87_9ROSA</name>